<feature type="region of interest" description="Disordered" evidence="1">
    <location>
        <begin position="1"/>
        <end position="58"/>
    </location>
</feature>
<feature type="region of interest" description="Disordered" evidence="1">
    <location>
        <begin position="77"/>
        <end position="156"/>
    </location>
</feature>
<dbReference type="KEGG" id="cbai:105075823"/>
<dbReference type="RefSeq" id="XP_010962079.1">
    <property type="nucleotide sequence ID" value="XM_010963777.1"/>
</dbReference>
<dbReference type="AlphaFoldDB" id="A0A9W3F1V3"/>
<organism evidence="2">
    <name type="scientific">Camelus bactrianus</name>
    <name type="common">Bactrian camel</name>
    <dbReference type="NCBI Taxonomy" id="9837"/>
    <lineage>
        <taxon>Eukaryota</taxon>
        <taxon>Metazoa</taxon>
        <taxon>Chordata</taxon>
        <taxon>Craniata</taxon>
        <taxon>Vertebrata</taxon>
        <taxon>Euteleostomi</taxon>
        <taxon>Mammalia</taxon>
        <taxon>Eutheria</taxon>
        <taxon>Laurasiatheria</taxon>
        <taxon>Artiodactyla</taxon>
        <taxon>Tylopoda</taxon>
        <taxon>Camelidae</taxon>
        <taxon>Camelus</taxon>
    </lineage>
</organism>
<feature type="compositionally biased region" description="Pro residues" evidence="1">
    <location>
        <begin position="110"/>
        <end position="123"/>
    </location>
</feature>
<feature type="compositionally biased region" description="Polar residues" evidence="1">
    <location>
        <begin position="78"/>
        <end position="91"/>
    </location>
</feature>
<evidence type="ECO:0000256" key="1">
    <source>
        <dbReference type="SAM" id="MobiDB-lite"/>
    </source>
</evidence>
<name>A0A9W3F1V3_CAMBA</name>
<protein>
    <submittedName>
        <fullName evidence="2">Proline-rich receptor-like protein kinase PERK2</fullName>
    </submittedName>
</protein>
<reference evidence="2" key="1">
    <citation type="submission" date="2025-08" db="UniProtKB">
        <authorList>
            <consortium name="RefSeq"/>
        </authorList>
    </citation>
    <scope>IDENTIFICATION</scope>
    <source>
        <tissue evidence="2">Blood</tissue>
    </source>
</reference>
<accession>A0A9W3F1V3</accession>
<feature type="compositionally biased region" description="Pro residues" evidence="1">
    <location>
        <begin position="20"/>
        <end position="54"/>
    </location>
</feature>
<sequence>MMDCLVPGHSPSRGVSPSTQPVPLPPGPGHIPQPHFPSSPPPHPPSLSPHPQPGLVPNWTPKTGLLFLTRKFLPPHSTPLSPKLQSLQTKLTPHASPQVPPPSRDDPLLPGLPPTPQPDPPNSRRPSPREGHLTPQLGHFHSQRRLTPQPIPRHRRIPPSLPVHPYSGMTPSPCQGQDGLDLVTMATAARWGSHAVCEHTALCPVSKAPGSSAGKYQFPPGRPAYPGPYLSKQLRVVLGCTLLTSGPWVV</sequence>
<gene>
    <name evidence="2" type="primary">LOC105075823</name>
</gene>
<evidence type="ECO:0000313" key="2">
    <source>
        <dbReference type="RefSeq" id="XP_010962079.1"/>
    </source>
</evidence>
<proteinExistence type="predicted"/>